<accession>A0A8D8EXN7</accession>
<name>A0A8D8EXN7_CULPI</name>
<reference evidence="1" key="1">
    <citation type="submission" date="2021-05" db="EMBL/GenBank/DDBJ databases">
        <authorList>
            <person name="Alioto T."/>
            <person name="Alioto T."/>
            <person name="Gomez Garrido J."/>
        </authorList>
    </citation>
    <scope>NUCLEOTIDE SEQUENCE</scope>
</reference>
<organism evidence="1">
    <name type="scientific">Culex pipiens</name>
    <name type="common">House mosquito</name>
    <dbReference type="NCBI Taxonomy" id="7175"/>
    <lineage>
        <taxon>Eukaryota</taxon>
        <taxon>Metazoa</taxon>
        <taxon>Ecdysozoa</taxon>
        <taxon>Arthropoda</taxon>
        <taxon>Hexapoda</taxon>
        <taxon>Insecta</taxon>
        <taxon>Pterygota</taxon>
        <taxon>Neoptera</taxon>
        <taxon>Endopterygota</taxon>
        <taxon>Diptera</taxon>
        <taxon>Nematocera</taxon>
        <taxon>Culicoidea</taxon>
        <taxon>Culicidae</taxon>
        <taxon>Culicinae</taxon>
        <taxon>Culicini</taxon>
        <taxon>Culex</taxon>
        <taxon>Culex</taxon>
    </lineage>
</organism>
<protein>
    <submittedName>
        <fullName evidence="1">(northern house mosquito) hypothetical protein</fullName>
    </submittedName>
</protein>
<evidence type="ECO:0000313" key="1">
    <source>
        <dbReference type="EMBL" id="CAG6450030.1"/>
    </source>
</evidence>
<dbReference type="AlphaFoldDB" id="A0A8D8EXN7"/>
<sequence>MPLPPTPTDYQWAPDNDSLLRRLSKLNRNSHVETRLCSAPVVMICTNRCSTRVRCNCSKLRDRLNSQLLTAALRNLRLNPRLTESPKKCVRSDDRLRQTLTLRGGSSCSYQRVFSILLAVFTCRRMFPADSLRVSPGQDNSRPYTCDNHD</sequence>
<proteinExistence type="predicted"/>
<dbReference type="EMBL" id="HBUE01014766">
    <property type="protein sequence ID" value="CAG6450030.1"/>
    <property type="molecule type" value="Transcribed_RNA"/>
</dbReference>